<evidence type="ECO:0000313" key="3">
    <source>
        <dbReference type="Proteomes" id="UP000041254"/>
    </source>
</evidence>
<evidence type="ECO:0000313" key="2">
    <source>
        <dbReference type="EMBL" id="CEM18256.1"/>
    </source>
</evidence>
<dbReference type="EMBL" id="CDMY01000499">
    <property type="protein sequence ID" value="CEM18256.1"/>
    <property type="molecule type" value="Genomic_DNA"/>
</dbReference>
<dbReference type="Proteomes" id="UP000041254">
    <property type="component" value="Unassembled WGS sequence"/>
</dbReference>
<dbReference type="VEuPathDB" id="CryptoDB:Vbra_16171"/>
<dbReference type="InParanoid" id="A0A0G4FU86"/>
<proteinExistence type="predicted"/>
<sequence length="346" mass="37691">MGDNADCSSSSAQHTPPHPGEVESCWGVALLLENRERNQKGESLPLPTYRCLGRAARLPDDITPEAAHLHPVHHNTQAMICIGSFFRTACFPPNFAEAAVAGQRHDNDDDMAELEDEIDGALPSNKPMGLMRCDGIGLQIAQEPFPSAYDGIRGDVKGTVASAHLPTAPPNVEGDVFISSLEDRLGASLPKREKEWGDATQPQSDSDALRSPWHSLYDTNGGDGVGGMNGNNEDEAAPRGTSPFKAWYDSVRDDIHKRGTAQVARDAASLVADRLRLIMESSKDAAFNMGRPKEVVVKTYDKTRVICGKMMQITKHVYGSAERLFAPAFPVGLDERFRRREGPEGE</sequence>
<feature type="region of interest" description="Disordered" evidence="1">
    <location>
        <begin position="1"/>
        <end position="21"/>
    </location>
</feature>
<accession>A0A0G4FU86</accession>
<feature type="region of interest" description="Disordered" evidence="1">
    <location>
        <begin position="191"/>
        <end position="243"/>
    </location>
</feature>
<keyword evidence="3" id="KW-1185">Reference proteome</keyword>
<gene>
    <name evidence="2" type="ORF">Vbra_16171</name>
</gene>
<name>A0A0G4FU86_VITBC</name>
<organism evidence="2 3">
    <name type="scientific">Vitrella brassicaformis (strain CCMP3155)</name>
    <dbReference type="NCBI Taxonomy" id="1169540"/>
    <lineage>
        <taxon>Eukaryota</taxon>
        <taxon>Sar</taxon>
        <taxon>Alveolata</taxon>
        <taxon>Colpodellida</taxon>
        <taxon>Vitrellaceae</taxon>
        <taxon>Vitrella</taxon>
    </lineage>
</organism>
<evidence type="ECO:0000256" key="1">
    <source>
        <dbReference type="SAM" id="MobiDB-lite"/>
    </source>
</evidence>
<feature type="compositionally biased region" description="Polar residues" evidence="1">
    <location>
        <begin position="1"/>
        <end position="14"/>
    </location>
</feature>
<protein>
    <submittedName>
        <fullName evidence="2">Uncharacterized protein</fullName>
    </submittedName>
</protein>
<reference evidence="2 3" key="1">
    <citation type="submission" date="2014-11" db="EMBL/GenBank/DDBJ databases">
        <authorList>
            <person name="Zhu J."/>
            <person name="Qi W."/>
            <person name="Song R."/>
        </authorList>
    </citation>
    <scope>NUCLEOTIDE SEQUENCE [LARGE SCALE GENOMIC DNA]</scope>
</reference>
<dbReference type="AlphaFoldDB" id="A0A0G4FU86"/>